<dbReference type="OrthoDB" id="407658at2759"/>
<proteinExistence type="inferred from homology"/>
<dbReference type="GO" id="GO:0000027">
    <property type="term" value="P:ribosomal large subunit assembly"/>
    <property type="evidence" value="ECO:0007669"/>
    <property type="project" value="InterPro"/>
</dbReference>
<dbReference type="EMBL" id="BDGX01000001">
    <property type="protein sequence ID" value="GAV46909.1"/>
    <property type="molecule type" value="Genomic_DNA"/>
</dbReference>
<name>A0A1Q2ZTZ5_ZYGRO</name>
<comment type="similarity">
    <text evidence="2 4">Belongs to the RPF2 family.</text>
</comment>
<dbReference type="SMART" id="SM00879">
    <property type="entry name" value="Brix"/>
    <property type="match status" value="1"/>
</dbReference>
<feature type="region of interest" description="Disordered" evidence="5">
    <location>
        <begin position="294"/>
        <end position="358"/>
    </location>
</feature>
<evidence type="ECO:0000313" key="8">
    <source>
        <dbReference type="Proteomes" id="UP000187013"/>
    </source>
</evidence>
<dbReference type="eggNOG" id="KOG3031">
    <property type="taxonomic scope" value="Eukaryota"/>
</dbReference>
<sequence length="358" mass="41637">MIRTQTRKPKTAKAKRALKEKEPKLVENVKQALFVPGQTSNKLLHDAMVDLSSLKKPDMKRFDRKNEIRPFEDPAPLEFFSEKNDCSLLVLSTTSKKRRNNLTFVRTFGYKIYDMVELMIVNNYKLLEDFKAKTFAVGLKPMFSFQGSAFDTHPVYKHLKSLFLDFFRGTVTDLYDVAGLQHVISVTLQGDFQDGEPLPNVLFRVYRLRTYRSEQGGRKLPRVELQETGPRFDFKIGRIQSPSPEMEKEARRKPKQLNTKTVKNVDMDPMGDKLGRIHMGKQDLNKLQTRKMKGLKSRFDQDQEDDDVEEYINDEEEELNDGEELNDEAENSEEDTYGEEFVTAEDIDEPSTKRQKKK</sequence>
<dbReference type="GO" id="GO:0000463">
    <property type="term" value="P:maturation of LSU-rRNA from tricistronic rRNA transcript (SSU-rRNA, 5.8S rRNA, LSU-rRNA)"/>
    <property type="evidence" value="ECO:0007669"/>
    <property type="project" value="TreeGrafter"/>
</dbReference>
<comment type="subcellular location">
    <subcellularLocation>
        <location evidence="1 4">Nucleus</location>
        <location evidence="1 4">Nucleolus</location>
    </subcellularLocation>
</comment>
<accession>A0A1Q2ZTZ5</accession>
<feature type="compositionally biased region" description="Acidic residues" evidence="5">
    <location>
        <begin position="302"/>
        <end position="349"/>
    </location>
</feature>
<keyword evidence="3 4" id="KW-0539">Nucleus</keyword>
<dbReference type="InterPro" id="IPR007109">
    <property type="entry name" value="Brix"/>
</dbReference>
<evidence type="ECO:0000313" key="7">
    <source>
        <dbReference type="EMBL" id="GAV46909.1"/>
    </source>
</evidence>
<evidence type="ECO:0000256" key="1">
    <source>
        <dbReference type="ARBA" id="ARBA00004604"/>
    </source>
</evidence>
<gene>
    <name evidence="7" type="ORF">ZYGR_0A05070</name>
</gene>
<dbReference type="AlphaFoldDB" id="A0A1Q2ZTZ5"/>
<dbReference type="PROSITE" id="PS50833">
    <property type="entry name" value="BRIX"/>
    <property type="match status" value="1"/>
</dbReference>
<dbReference type="GO" id="GO:0005730">
    <property type="term" value="C:nucleolus"/>
    <property type="evidence" value="ECO:0007669"/>
    <property type="project" value="UniProtKB-SubCell"/>
</dbReference>
<protein>
    <recommendedName>
        <fullName evidence="4">Ribosome production factor 2 homolog</fullName>
    </recommendedName>
    <alternativeName>
        <fullName evidence="4">Ribosome biogenesis protein RPF2 homolog</fullName>
    </alternativeName>
</protein>
<dbReference type="PANTHER" id="PTHR12728:SF0">
    <property type="entry name" value="RIBOSOME PRODUCTION FACTOR 2 HOMOLOG"/>
    <property type="match status" value="1"/>
</dbReference>
<evidence type="ECO:0000256" key="3">
    <source>
        <dbReference type="ARBA" id="ARBA00023242"/>
    </source>
</evidence>
<dbReference type="PANTHER" id="PTHR12728">
    <property type="entry name" value="BRIX DOMAIN CONTAINING PROTEIN"/>
    <property type="match status" value="1"/>
</dbReference>
<evidence type="ECO:0000259" key="6">
    <source>
        <dbReference type="PROSITE" id="PS50833"/>
    </source>
</evidence>
<dbReference type="GO" id="GO:0019843">
    <property type="term" value="F:rRNA binding"/>
    <property type="evidence" value="ECO:0007669"/>
    <property type="project" value="UniProtKB-UniRule"/>
</dbReference>
<evidence type="ECO:0000256" key="5">
    <source>
        <dbReference type="SAM" id="MobiDB-lite"/>
    </source>
</evidence>
<organism evidence="7 8">
    <name type="scientific">Zygosaccharomyces rouxii</name>
    <dbReference type="NCBI Taxonomy" id="4956"/>
    <lineage>
        <taxon>Eukaryota</taxon>
        <taxon>Fungi</taxon>
        <taxon>Dikarya</taxon>
        <taxon>Ascomycota</taxon>
        <taxon>Saccharomycotina</taxon>
        <taxon>Saccharomycetes</taxon>
        <taxon>Saccharomycetales</taxon>
        <taxon>Saccharomycetaceae</taxon>
        <taxon>Zygosaccharomyces</taxon>
    </lineage>
</organism>
<comment type="caution">
    <text evidence="7">The sequence shown here is derived from an EMBL/GenBank/DDBJ whole genome shotgun (WGS) entry which is preliminary data.</text>
</comment>
<dbReference type="Pfam" id="PF04427">
    <property type="entry name" value="Brix"/>
    <property type="match status" value="1"/>
</dbReference>
<dbReference type="InterPro" id="IPR039770">
    <property type="entry name" value="Rpf2"/>
</dbReference>
<dbReference type="Proteomes" id="UP000187013">
    <property type="component" value="Unassembled WGS sequence"/>
</dbReference>
<feature type="domain" description="Brix" evidence="6">
    <location>
        <begin position="30"/>
        <end position="245"/>
    </location>
</feature>
<evidence type="ECO:0000256" key="4">
    <source>
        <dbReference type="RuleBase" id="RU367086"/>
    </source>
</evidence>
<reference evidence="7 8" key="1">
    <citation type="submission" date="2016-08" db="EMBL/GenBank/DDBJ databases">
        <title>Draft genome sequence of allopolyploid Zygosaccharomyces rouxii.</title>
        <authorList>
            <person name="Watanabe J."/>
            <person name="Uehara K."/>
            <person name="Mogi Y."/>
            <person name="Tsukioka Y."/>
        </authorList>
    </citation>
    <scope>NUCLEOTIDE SEQUENCE [LARGE SCALE GENOMIC DNA]</scope>
    <source>
        <strain evidence="7 8">NBRC 110957</strain>
    </source>
</reference>
<evidence type="ECO:0000256" key="2">
    <source>
        <dbReference type="ARBA" id="ARBA00010782"/>
    </source>
</evidence>